<evidence type="ECO:0000313" key="9">
    <source>
        <dbReference type="EMBL" id="MBB6211750.1"/>
    </source>
</evidence>
<reference evidence="9 10" key="1">
    <citation type="submission" date="2020-08" db="EMBL/GenBank/DDBJ databases">
        <title>Genomic Encyclopedia of Type Strains, Phase IV (KMG-IV): sequencing the most valuable type-strain genomes for metagenomic binning, comparative biology and taxonomic classification.</title>
        <authorList>
            <person name="Goeker M."/>
        </authorList>
    </citation>
    <scope>NUCLEOTIDE SEQUENCE [LARGE SCALE GENOMIC DNA]</scope>
    <source>
        <strain evidence="9 10">DSM 11590</strain>
    </source>
</reference>
<feature type="region of interest" description="Disordered" evidence="7">
    <location>
        <begin position="262"/>
        <end position="299"/>
    </location>
</feature>
<dbReference type="PANTHER" id="PTHR43166:SF6">
    <property type="entry name" value="PHOSPHONATES IMPORT ATP-BINDING PROTEIN PHNC"/>
    <property type="match status" value="1"/>
</dbReference>
<dbReference type="SMART" id="SM00382">
    <property type="entry name" value="AAA"/>
    <property type="match status" value="1"/>
</dbReference>
<evidence type="ECO:0000256" key="5">
    <source>
        <dbReference type="ARBA" id="ARBA00022967"/>
    </source>
</evidence>
<dbReference type="EMBL" id="JACIIX010000013">
    <property type="protein sequence ID" value="MBB6211750.1"/>
    <property type="molecule type" value="Genomic_DNA"/>
</dbReference>
<keyword evidence="3" id="KW-0547">Nucleotide-binding</keyword>
<evidence type="ECO:0000256" key="7">
    <source>
        <dbReference type="SAM" id="MobiDB-lite"/>
    </source>
</evidence>
<dbReference type="InterPro" id="IPR003439">
    <property type="entry name" value="ABC_transporter-like_ATP-bd"/>
</dbReference>
<dbReference type="CDD" id="cd03256">
    <property type="entry name" value="ABC_PhnC_transporter"/>
    <property type="match status" value="1"/>
</dbReference>
<evidence type="ECO:0000256" key="1">
    <source>
        <dbReference type="ARBA" id="ARBA00022448"/>
    </source>
</evidence>
<evidence type="ECO:0000256" key="4">
    <source>
        <dbReference type="ARBA" id="ARBA00022840"/>
    </source>
</evidence>
<keyword evidence="6" id="KW-0472">Membrane</keyword>
<dbReference type="InterPro" id="IPR027417">
    <property type="entry name" value="P-loop_NTPase"/>
</dbReference>
<dbReference type="GO" id="GO:0016020">
    <property type="term" value="C:membrane"/>
    <property type="evidence" value="ECO:0007669"/>
    <property type="project" value="InterPro"/>
</dbReference>
<protein>
    <submittedName>
        <fullName evidence="9">Phosphonate transport system ATP-binding protein</fullName>
    </submittedName>
</protein>
<dbReference type="GO" id="GO:0016887">
    <property type="term" value="F:ATP hydrolysis activity"/>
    <property type="evidence" value="ECO:0007669"/>
    <property type="project" value="InterPro"/>
</dbReference>
<keyword evidence="4 9" id="KW-0067">ATP-binding</keyword>
<evidence type="ECO:0000313" key="10">
    <source>
        <dbReference type="Proteomes" id="UP000544872"/>
    </source>
</evidence>
<dbReference type="GO" id="GO:0015416">
    <property type="term" value="F:ABC-type phosphonate transporter activity"/>
    <property type="evidence" value="ECO:0007669"/>
    <property type="project" value="InterPro"/>
</dbReference>
<dbReference type="InterPro" id="IPR012693">
    <property type="entry name" value="ABC_transpr_PhnC"/>
</dbReference>
<proteinExistence type="predicted"/>
<sequence>MTAIYVSNLSKSFLSDRKALDGVTLTIAPGEMVALIGASGSGKSTLLRHIAGLVAGSRPQPTEEPSVVSVLGKVVQKDGRIAGSIRSVRADLGFVFQQFNLVSRLTVLTNVMLGFLGRIPAWRGCLGLFTHAEKQRAMDALNSVGIAPYALQRASTLSGGQQQRAAIARALVQQAQVLLADEPIASLDPASSTRVMDTLAQINRDRGITVLVSLHQVDYAIKYCPRTVAMRDGKVVYDGPSSALTPDFLRELYGAESEDLLLGRTSRPGADDEPAPLASGDSKPADPSVAGGALAMVAP</sequence>
<comment type="caution">
    <text evidence="9">The sequence shown here is derived from an EMBL/GenBank/DDBJ whole genome shotgun (WGS) entry which is preliminary data.</text>
</comment>
<gene>
    <name evidence="9" type="ORF">FHS48_003193</name>
</gene>
<dbReference type="PROSITE" id="PS50893">
    <property type="entry name" value="ABC_TRANSPORTER_2"/>
    <property type="match status" value="1"/>
</dbReference>
<dbReference type="InterPro" id="IPR050086">
    <property type="entry name" value="MetN_ABC_transporter-like"/>
</dbReference>
<accession>A0A7W9ZHV7</accession>
<evidence type="ECO:0000256" key="6">
    <source>
        <dbReference type="ARBA" id="ARBA00023136"/>
    </source>
</evidence>
<keyword evidence="1" id="KW-0813">Transport</keyword>
<dbReference type="InterPro" id="IPR017871">
    <property type="entry name" value="ABC_transporter-like_CS"/>
</dbReference>
<dbReference type="SUPFAM" id="SSF52540">
    <property type="entry name" value="P-loop containing nucleoside triphosphate hydrolases"/>
    <property type="match status" value="1"/>
</dbReference>
<keyword evidence="2" id="KW-1003">Cell membrane</keyword>
<dbReference type="NCBIfam" id="TIGR02315">
    <property type="entry name" value="ABC_phnC"/>
    <property type="match status" value="1"/>
</dbReference>
<dbReference type="RefSeq" id="WP_184264783.1">
    <property type="nucleotide sequence ID" value="NZ_JACIIX010000013.1"/>
</dbReference>
<feature type="domain" description="ABC transporter" evidence="8">
    <location>
        <begin position="4"/>
        <end position="257"/>
    </location>
</feature>
<keyword evidence="5" id="KW-1278">Translocase</keyword>
<organism evidence="9 10">
    <name type="scientific">Novispirillum itersonii</name>
    <name type="common">Aquaspirillum itersonii</name>
    <dbReference type="NCBI Taxonomy" id="189"/>
    <lineage>
        <taxon>Bacteria</taxon>
        <taxon>Pseudomonadati</taxon>
        <taxon>Pseudomonadota</taxon>
        <taxon>Alphaproteobacteria</taxon>
        <taxon>Rhodospirillales</taxon>
        <taxon>Novispirillaceae</taxon>
        <taxon>Novispirillum</taxon>
    </lineage>
</organism>
<evidence type="ECO:0000256" key="2">
    <source>
        <dbReference type="ARBA" id="ARBA00022475"/>
    </source>
</evidence>
<evidence type="ECO:0000256" key="3">
    <source>
        <dbReference type="ARBA" id="ARBA00022741"/>
    </source>
</evidence>
<dbReference type="InterPro" id="IPR003593">
    <property type="entry name" value="AAA+_ATPase"/>
</dbReference>
<name>A0A7W9ZHV7_NOVIT</name>
<dbReference type="PANTHER" id="PTHR43166">
    <property type="entry name" value="AMINO ACID IMPORT ATP-BINDING PROTEIN"/>
    <property type="match status" value="1"/>
</dbReference>
<dbReference type="GO" id="GO:0005524">
    <property type="term" value="F:ATP binding"/>
    <property type="evidence" value="ECO:0007669"/>
    <property type="project" value="UniProtKB-KW"/>
</dbReference>
<dbReference type="Gene3D" id="3.40.50.300">
    <property type="entry name" value="P-loop containing nucleotide triphosphate hydrolases"/>
    <property type="match status" value="1"/>
</dbReference>
<keyword evidence="10" id="KW-1185">Reference proteome</keyword>
<dbReference type="Pfam" id="PF00005">
    <property type="entry name" value="ABC_tran"/>
    <property type="match status" value="1"/>
</dbReference>
<dbReference type="PROSITE" id="PS00211">
    <property type="entry name" value="ABC_TRANSPORTER_1"/>
    <property type="match status" value="1"/>
</dbReference>
<evidence type="ECO:0000259" key="8">
    <source>
        <dbReference type="PROSITE" id="PS50893"/>
    </source>
</evidence>
<dbReference type="Proteomes" id="UP000544872">
    <property type="component" value="Unassembled WGS sequence"/>
</dbReference>
<dbReference type="AlphaFoldDB" id="A0A7W9ZHV7"/>